<dbReference type="RefSeq" id="WP_189551009.1">
    <property type="nucleotide sequence ID" value="NZ_BMTP01000006.1"/>
</dbReference>
<dbReference type="Proteomes" id="UP000636661">
    <property type="component" value="Unassembled WGS sequence"/>
</dbReference>
<evidence type="ECO:0000313" key="1">
    <source>
        <dbReference type="EMBL" id="GGU38043.1"/>
    </source>
</evidence>
<reference evidence="1" key="2">
    <citation type="submission" date="2020-09" db="EMBL/GenBank/DDBJ databases">
        <authorList>
            <person name="Sun Q."/>
            <person name="Ohkuma M."/>
        </authorList>
    </citation>
    <scope>NUCLEOTIDE SEQUENCE</scope>
    <source>
        <strain evidence="1">JCM 4391</strain>
    </source>
</reference>
<reference evidence="1" key="1">
    <citation type="journal article" date="2014" name="Int. J. Syst. Evol. Microbiol.">
        <title>Complete genome sequence of Corynebacterium casei LMG S-19264T (=DSM 44701T), isolated from a smear-ripened cheese.</title>
        <authorList>
            <consortium name="US DOE Joint Genome Institute (JGI-PGF)"/>
            <person name="Walter F."/>
            <person name="Albersmeier A."/>
            <person name="Kalinowski J."/>
            <person name="Ruckert C."/>
        </authorList>
    </citation>
    <scope>NUCLEOTIDE SEQUENCE</scope>
    <source>
        <strain evidence="1">JCM 4391</strain>
    </source>
</reference>
<dbReference type="AlphaFoldDB" id="A0A918HY00"/>
<sequence length="59" mass="5931">MNAAVTAADVREPAGARAAAYGGHPCERTAHRATVLNPVQHGDAVIAPPYPYGGCATAS</sequence>
<keyword evidence="2" id="KW-1185">Reference proteome</keyword>
<comment type="caution">
    <text evidence="1">The sequence shown here is derived from an EMBL/GenBank/DDBJ whole genome shotgun (WGS) entry which is preliminary data.</text>
</comment>
<organism evidence="1 2">
    <name type="scientific">Streptomyces lavendofoliae</name>
    <dbReference type="NCBI Taxonomy" id="67314"/>
    <lineage>
        <taxon>Bacteria</taxon>
        <taxon>Bacillati</taxon>
        <taxon>Actinomycetota</taxon>
        <taxon>Actinomycetes</taxon>
        <taxon>Kitasatosporales</taxon>
        <taxon>Streptomycetaceae</taxon>
        <taxon>Streptomyces</taxon>
    </lineage>
</organism>
<protein>
    <submittedName>
        <fullName evidence="1">Uncharacterized protein</fullName>
    </submittedName>
</protein>
<accession>A0A918HY00</accession>
<name>A0A918HY00_9ACTN</name>
<evidence type="ECO:0000313" key="2">
    <source>
        <dbReference type="Proteomes" id="UP000636661"/>
    </source>
</evidence>
<proteinExistence type="predicted"/>
<dbReference type="EMBL" id="BMTP01000006">
    <property type="protein sequence ID" value="GGU38043.1"/>
    <property type="molecule type" value="Genomic_DNA"/>
</dbReference>
<gene>
    <name evidence="1" type="ORF">GCM10010274_26670</name>
</gene>